<dbReference type="Pfam" id="PF17667">
    <property type="entry name" value="Pkinase_fungal"/>
    <property type="match status" value="1"/>
</dbReference>
<feature type="region of interest" description="Disordered" evidence="1">
    <location>
        <begin position="383"/>
        <end position="411"/>
    </location>
</feature>
<protein>
    <recommendedName>
        <fullName evidence="2">Protein kinase domain-containing protein</fullName>
    </recommendedName>
</protein>
<dbReference type="Proteomes" id="UP001175226">
    <property type="component" value="Unassembled WGS sequence"/>
</dbReference>
<evidence type="ECO:0000256" key="1">
    <source>
        <dbReference type="SAM" id="MobiDB-lite"/>
    </source>
</evidence>
<keyword evidence="4" id="KW-1185">Reference proteome</keyword>
<evidence type="ECO:0000259" key="2">
    <source>
        <dbReference type="PROSITE" id="PS50011"/>
    </source>
</evidence>
<dbReference type="InterPro" id="IPR000719">
    <property type="entry name" value="Prot_kinase_dom"/>
</dbReference>
<dbReference type="GO" id="GO:0005524">
    <property type="term" value="F:ATP binding"/>
    <property type="evidence" value="ECO:0007669"/>
    <property type="project" value="InterPro"/>
</dbReference>
<comment type="caution">
    <text evidence="3">The sequence shown here is derived from an EMBL/GenBank/DDBJ whole genome shotgun (WGS) entry which is preliminary data.</text>
</comment>
<accession>A0AA39MDW7</accession>
<sequence length="443" mass="50660">MRIQCATDVMRMLSSPSLRSHALVTLIDHDRVQLYQGRDKRNPVNLFSGLKMTLETSDKSKVSLVLGDVIHRQRSLLGRDTCVVLACSSAWPGRELAVKISWPSIHRDSEKKLMDVAKVKAGEMAGEGNRHWVLDHLPEILHSQDFRSNDKETSQRRPVELLNKAEYADGKTFIYEEHLFRITVSESLFPITDLTDVKDIAQVFFDIFRCHYWLYENAKILHRDMSLNNMMYRKRSNSKGKFSILGVLNDFDLSSLIPLKEAASLHRTGTPPYMAYDLLGQSDVGHLYRHDVEAFYYVLLMLCCRYEIVQSGEGKVMRGLQSDRAEMPFAQWFDRTKSWTTLAYAKHTFLTGHETISVSKSFSAFLPWLDGIRYLFGEGMHALTKSTKHPPPTRQRSHSDQPRSMEPSVPFDNETLGGYIISTEILEIISDIGGHSLVIKNNQ</sequence>
<dbReference type="InterPro" id="IPR040976">
    <property type="entry name" value="Pkinase_fungal"/>
</dbReference>
<dbReference type="PANTHER" id="PTHR38248:SF2">
    <property type="entry name" value="FUNK1 11"/>
    <property type="match status" value="1"/>
</dbReference>
<dbReference type="AlphaFoldDB" id="A0AA39MDW7"/>
<dbReference type="EMBL" id="JAUEPT010000160">
    <property type="protein sequence ID" value="KAK0430248.1"/>
    <property type="molecule type" value="Genomic_DNA"/>
</dbReference>
<name>A0AA39MDW7_9AGAR</name>
<dbReference type="Gene3D" id="1.10.510.10">
    <property type="entry name" value="Transferase(Phosphotransferase) domain 1"/>
    <property type="match status" value="1"/>
</dbReference>
<dbReference type="InterPro" id="IPR011009">
    <property type="entry name" value="Kinase-like_dom_sf"/>
</dbReference>
<gene>
    <name evidence="3" type="ORF">EV421DRAFT_331562</name>
</gene>
<dbReference type="PROSITE" id="PS50011">
    <property type="entry name" value="PROTEIN_KINASE_DOM"/>
    <property type="match status" value="1"/>
</dbReference>
<dbReference type="GO" id="GO:0004672">
    <property type="term" value="F:protein kinase activity"/>
    <property type="evidence" value="ECO:0007669"/>
    <property type="project" value="InterPro"/>
</dbReference>
<dbReference type="PANTHER" id="PTHR38248">
    <property type="entry name" value="FUNK1 6"/>
    <property type="match status" value="1"/>
</dbReference>
<feature type="domain" description="Protein kinase" evidence="2">
    <location>
        <begin position="71"/>
        <end position="409"/>
    </location>
</feature>
<reference evidence="3" key="1">
    <citation type="submission" date="2023-06" db="EMBL/GenBank/DDBJ databases">
        <authorList>
            <consortium name="Lawrence Berkeley National Laboratory"/>
            <person name="Ahrendt S."/>
            <person name="Sahu N."/>
            <person name="Indic B."/>
            <person name="Wong-Bajracharya J."/>
            <person name="Merenyi Z."/>
            <person name="Ke H.-M."/>
            <person name="Monk M."/>
            <person name="Kocsube S."/>
            <person name="Drula E."/>
            <person name="Lipzen A."/>
            <person name="Balint B."/>
            <person name="Henrissat B."/>
            <person name="Andreopoulos B."/>
            <person name="Martin F.M."/>
            <person name="Harder C.B."/>
            <person name="Rigling D."/>
            <person name="Ford K.L."/>
            <person name="Foster G.D."/>
            <person name="Pangilinan J."/>
            <person name="Papanicolaou A."/>
            <person name="Barry K."/>
            <person name="LaButti K."/>
            <person name="Viragh M."/>
            <person name="Koriabine M."/>
            <person name="Yan M."/>
            <person name="Riley R."/>
            <person name="Champramary S."/>
            <person name="Plett K.L."/>
            <person name="Tsai I.J."/>
            <person name="Slot J."/>
            <person name="Sipos G."/>
            <person name="Plett J."/>
            <person name="Nagy L.G."/>
            <person name="Grigoriev I.V."/>
        </authorList>
    </citation>
    <scope>NUCLEOTIDE SEQUENCE</scope>
    <source>
        <strain evidence="3">FPL87.14</strain>
    </source>
</reference>
<dbReference type="SUPFAM" id="SSF56112">
    <property type="entry name" value="Protein kinase-like (PK-like)"/>
    <property type="match status" value="1"/>
</dbReference>
<proteinExistence type="predicted"/>
<evidence type="ECO:0000313" key="3">
    <source>
        <dbReference type="EMBL" id="KAK0430248.1"/>
    </source>
</evidence>
<evidence type="ECO:0000313" key="4">
    <source>
        <dbReference type="Proteomes" id="UP001175226"/>
    </source>
</evidence>
<organism evidence="3 4">
    <name type="scientific">Armillaria borealis</name>
    <dbReference type="NCBI Taxonomy" id="47425"/>
    <lineage>
        <taxon>Eukaryota</taxon>
        <taxon>Fungi</taxon>
        <taxon>Dikarya</taxon>
        <taxon>Basidiomycota</taxon>
        <taxon>Agaricomycotina</taxon>
        <taxon>Agaricomycetes</taxon>
        <taxon>Agaricomycetidae</taxon>
        <taxon>Agaricales</taxon>
        <taxon>Marasmiineae</taxon>
        <taxon>Physalacriaceae</taxon>
        <taxon>Armillaria</taxon>
    </lineage>
</organism>